<dbReference type="SMART" id="SM00954">
    <property type="entry name" value="RelA_SpoT"/>
    <property type="match status" value="1"/>
</dbReference>
<dbReference type="FunFam" id="1.10.3210.10:FF:000001">
    <property type="entry name" value="GTP pyrophosphokinase RelA"/>
    <property type="match status" value="1"/>
</dbReference>
<comment type="pathway">
    <text evidence="1">Purine metabolism.</text>
</comment>
<evidence type="ECO:0000256" key="2">
    <source>
        <dbReference type="RuleBase" id="RU003847"/>
    </source>
</evidence>
<dbReference type="SMART" id="SM00471">
    <property type="entry name" value="HDc"/>
    <property type="match status" value="1"/>
</dbReference>
<dbReference type="Pfam" id="PF04607">
    <property type="entry name" value="RelA_SpoT"/>
    <property type="match status" value="1"/>
</dbReference>
<dbReference type="PANTHER" id="PTHR21262:SF31">
    <property type="entry name" value="GTP PYROPHOSPHOKINASE"/>
    <property type="match status" value="1"/>
</dbReference>
<dbReference type="InterPro" id="IPR033655">
    <property type="entry name" value="TGS_RelA/SpoT"/>
</dbReference>
<evidence type="ECO:0000256" key="1">
    <source>
        <dbReference type="ARBA" id="ARBA00025704"/>
    </source>
</evidence>
<dbReference type="Gene3D" id="1.10.3210.10">
    <property type="entry name" value="Hypothetical protein af1432"/>
    <property type="match status" value="1"/>
</dbReference>
<dbReference type="Proteomes" id="UP000460549">
    <property type="component" value="Unassembled WGS sequence"/>
</dbReference>
<dbReference type="RefSeq" id="WP_154424098.1">
    <property type="nucleotide sequence ID" value="NZ_VUNN01000001.1"/>
</dbReference>
<dbReference type="PROSITE" id="PS51831">
    <property type="entry name" value="HD"/>
    <property type="match status" value="1"/>
</dbReference>
<dbReference type="AlphaFoldDB" id="A0A7X2TQK1"/>
<feature type="domain" description="TGS" evidence="4">
    <location>
        <begin position="393"/>
        <end position="454"/>
    </location>
</feature>
<dbReference type="Gene3D" id="3.10.20.30">
    <property type="match status" value="1"/>
</dbReference>
<evidence type="ECO:0000259" key="3">
    <source>
        <dbReference type="PROSITE" id="PS51831"/>
    </source>
</evidence>
<accession>A0A7X2TQK1</accession>
<dbReference type="InterPro" id="IPR004095">
    <property type="entry name" value="TGS"/>
</dbReference>
<dbReference type="InterPro" id="IPR012676">
    <property type="entry name" value="TGS-like"/>
</dbReference>
<dbReference type="GO" id="GO:0005886">
    <property type="term" value="C:plasma membrane"/>
    <property type="evidence" value="ECO:0007669"/>
    <property type="project" value="TreeGrafter"/>
</dbReference>
<dbReference type="InterPro" id="IPR043519">
    <property type="entry name" value="NT_sf"/>
</dbReference>
<dbReference type="CDD" id="cd05399">
    <property type="entry name" value="NT_Rel-Spo_like"/>
    <property type="match status" value="1"/>
</dbReference>
<name>A0A7X2TQK1_9SPIO</name>
<dbReference type="Pfam" id="PF02824">
    <property type="entry name" value="TGS"/>
    <property type="match status" value="1"/>
</dbReference>
<dbReference type="SUPFAM" id="SSF81271">
    <property type="entry name" value="TGS-like"/>
    <property type="match status" value="1"/>
</dbReference>
<comment type="function">
    <text evidence="2">In eubacteria ppGpp (guanosine 3'-diphosphate 5'-diphosphate) is a mediator of the stringent response that coordinates a variety of cellular activities in response to changes in nutritional abundance.</text>
</comment>
<protein>
    <submittedName>
        <fullName evidence="5">Bifunctional (P)ppGpp synthetase/guanosine-3',5'-bis(Diphosphate) 3'-pyrophosphohydrolase</fullName>
    </submittedName>
</protein>
<dbReference type="FunFam" id="3.30.460.10:FF:000001">
    <property type="entry name" value="GTP pyrophosphokinase RelA"/>
    <property type="match status" value="1"/>
</dbReference>
<evidence type="ECO:0000259" key="4">
    <source>
        <dbReference type="PROSITE" id="PS51880"/>
    </source>
</evidence>
<organism evidence="5 6">
    <name type="scientific">Bullifex porci</name>
    <dbReference type="NCBI Taxonomy" id="2606638"/>
    <lineage>
        <taxon>Bacteria</taxon>
        <taxon>Pseudomonadati</taxon>
        <taxon>Spirochaetota</taxon>
        <taxon>Spirochaetia</taxon>
        <taxon>Spirochaetales</taxon>
        <taxon>Spirochaetaceae</taxon>
        <taxon>Bullifex</taxon>
    </lineage>
</organism>
<dbReference type="InterPro" id="IPR012675">
    <property type="entry name" value="Beta-grasp_dom_sf"/>
</dbReference>
<dbReference type="GO" id="GO:0015969">
    <property type="term" value="P:guanosine tetraphosphate metabolic process"/>
    <property type="evidence" value="ECO:0007669"/>
    <property type="project" value="InterPro"/>
</dbReference>
<dbReference type="SUPFAM" id="SSF109604">
    <property type="entry name" value="HD-domain/PDEase-like"/>
    <property type="match status" value="1"/>
</dbReference>
<dbReference type="InterPro" id="IPR007685">
    <property type="entry name" value="RelA_SpoT"/>
</dbReference>
<dbReference type="InterPro" id="IPR006674">
    <property type="entry name" value="HD_domain"/>
</dbReference>
<dbReference type="NCBIfam" id="TIGR00691">
    <property type="entry name" value="spoT_relA"/>
    <property type="match status" value="1"/>
</dbReference>
<evidence type="ECO:0000313" key="6">
    <source>
        <dbReference type="Proteomes" id="UP000460549"/>
    </source>
</evidence>
<evidence type="ECO:0000313" key="5">
    <source>
        <dbReference type="EMBL" id="MSU05195.1"/>
    </source>
</evidence>
<dbReference type="InterPro" id="IPR004811">
    <property type="entry name" value="RelA/Spo_fam"/>
</dbReference>
<dbReference type="PANTHER" id="PTHR21262">
    <property type="entry name" value="GUANOSINE-3',5'-BIS DIPHOSPHATE 3'-PYROPHOSPHOHYDROLASE"/>
    <property type="match status" value="1"/>
</dbReference>
<comment type="similarity">
    <text evidence="2">Belongs to the relA/spoT family.</text>
</comment>
<comment type="caution">
    <text evidence="5">The sequence shown here is derived from an EMBL/GenBank/DDBJ whole genome shotgun (WGS) entry which is preliminary data.</text>
</comment>
<dbReference type="InterPro" id="IPR003607">
    <property type="entry name" value="HD/PDEase_dom"/>
</dbReference>
<dbReference type="GO" id="GO:0016787">
    <property type="term" value="F:hydrolase activity"/>
    <property type="evidence" value="ECO:0007669"/>
    <property type="project" value="UniProtKB-KW"/>
</dbReference>
<dbReference type="SUPFAM" id="SSF81301">
    <property type="entry name" value="Nucleotidyltransferase"/>
    <property type="match status" value="1"/>
</dbReference>
<dbReference type="EMBL" id="VUNN01000001">
    <property type="protein sequence ID" value="MSU05195.1"/>
    <property type="molecule type" value="Genomic_DNA"/>
</dbReference>
<keyword evidence="6" id="KW-1185">Reference proteome</keyword>
<dbReference type="Gene3D" id="3.30.460.10">
    <property type="entry name" value="Beta Polymerase, domain 2"/>
    <property type="match status" value="1"/>
</dbReference>
<sequence length="666" mass="75055">MHDDLLRVFTQKAYLYSTEDQKKICAAAYYADRLHGDQKRKSGEPYIIHPLAVGSILIQLGMDRDTICAGLLHDVVEDTECTLEDLERDFGKEVAIMVDGVTKISKLKSESKSLQEAETIRKMFFAMGKDMRVIIIKLSDKLHNMRTLGALAPQRQKEIAQDCLDIFAPLAGNLGISWLKTELEDLSLKTLKPDTYQYINDFLLSKKSEYNAYLKKVQNDLLKACAKVGITNVQIKGRVKHVYSVYLKIKRRKKEIDEIFDILGVRVICQSTTECYTILGIIHQTWHPIEGRFKDYIAMPKTNNYQSLHTTVLGPDSKHLEIQIRTQEMDKTAEEGVAAHWSYKASSGSEAGAWKNYDAVNYNKIITKIKNWSKEIEQNEDYMDEIKNELLKDSIVVFTPQGRVIELPVGATALDFAYKIHTEVGNHCTGAKADSSIIPLNKPLENTQVVEILTSPSAHPHHSWLEYAKTPSAKKKIMACLNKNQAENTPQIVEKKKDDDKKTEEIKPLIPIMQGIKFIPTDKNTSSVIISNESNVLFDFAKCCNPVHGDSIVAYITRGRGYVIHRKDCKNLKNMSEAEKRLVPVEWDSNELVRRFKVTAKMNAELFGEIDGAVKKQNGRLISGALDVAPEGLVGTFTISASSEGDLKKMVTSIRALPSIIRIQGF</sequence>
<keyword evidence="5" id="KW-0378">Hydrolase</keyword>
<gene>
    <name evidence="5" type="ORF">FYJ80_00140</name>
</gene>
<reference evidence="5 6" key="1">
    <citation type="submission" date="2019-08" db="EMBL/GenBank/DDBJ databases">
        <title>In-depth cultivation of the pig gut microbiome towards novel bacterial diversity and tailored functional studies.</title>
        <authorList>
            <person name="Wylensek D."/>
            <person name="Hitch T.C.A."/>
            <person name="Clavel T."/>
        </authorList>
    </citation>
    <scope>NUCLEOTIDE SEQUENCE [LARGE SCALE GENOMIC DNA]</scope>
    <source>
        <strain evidence="5 6">NM-380-WT-3C1</strain>
    </source>
</reference>
<feature type="domain" description="HD" evidence="3">
    <location>
        <begin position="46"/>
        <end position="145"/>
    </location>
</feature>
<dbReference type="GO" id="GO:0015949">
    <property type="term" value="P:nucleobase-containing small molecule interconversion"/>
    <property type="evidence" value="ECO:0007669"/>
    <property type="project" value="UniProtKB-ARBA"/>
</dbReference>
<dbReference type="PROSITE" id="PS51880">
    <property type="entry name" value="TGS"/>
    <property type="match status" value="1"/>
</dbReference>
<proteinExistence type="inferred from homology"/>
<dbReference type="FunFam" id="3.10.20.30:FF:000002">
    <property type="entry name" value="GTP pyrophosphokinase (RelA/SpoT)"/>
    <property type="match status" value="1"/>
</dbReference>
<dbReference type="Pfam" id="PF13328">
    <property type="entry name" value="HD_4"/>
    <property type="match status" value="1"/>
</dbReference>
<dbReference type="CDD" id="cd00077">
    <property type="entry name" value="HDc"/>
    <property type="match status" value="1"/>
</dbReference>
<dbReference type="CDD" id="cd01668">
    <property type="entry name" value="TGS_RSH"/>
    <property type="match status" value="1"/>
</dbReference>